<feature type="domain" description="Peptidase M10 metallopeptidase" evidence="5">
    <location>
        <begin position="30"/>
        <end position="83"/>
    </location>
</feature>
<evidence type="ECO:0000256" key="1">
    <source>
        <dbReference type="ARBA" id="ARBA00022670"/>
    </source>
</evidence>
<keyword evidence="4" id="KW-0862">Zinc</keyword>
<dbReference type="RefSeq" id="WP_192600195.1">
    <property type="nucleotide sequence ID" value="NZ_JADBEL010000029.1"/>
</dbReference>
<dbReference type="PANTHER" id="PTHR10201:SF272">
    <property type="entry name" value="METALLOENDOPROTEINASE 5-MMP"/>
    <property type="match status" value="1"/>
</dbReference>
<evidence type="ECO:0000313" key="6">
    <source>
        <dbReference type="EMBL" id="MBE1556563.1"/>
    </source>
</evidence>
<gene>
    <name evidence="6" type="ORF">H4683_003688</name>
</gene>
<dbReference type="GO" id="GO:0004222">
    <property type="term" value="F:metalloendopeptidase activity"/>
    <property type="evidence" value="ECO:0007669"/>
    <property type="project" value="InterPro"/>
</dbReference>
<name>A0A927R5X7_9BACL</name>
<protein>
    <submittedName>
        <fullName evidence="6">Zn-dependent protease</fullName>
    </submittedName>
</protein>
<dbReference type="GO" id="GO:0006508">
    <property type="term" value="P:proteolysis"/>
    <property type="evidence" value="ECO:0007669"/>
    <property type="project" value="UniProtKB-KW"/>
</dbReference>
<comment type="caution">
    <text evidence="6">The sequence shown here is derived from an EMBL/GenBank/DDBJ whole genome shotgun (WGS) entry which is preliminary data.</text>
</comment>
<accession>A0A927R5X7</accession>
<dbReference type="Proteomes" id="UP000658225">
    <property type="component" value="Unassembled WGS sequence"/>
</dbReference>
<dbReference type="GO" id="GO:0008270">
    <property type="term" value="F:zinc ion binding"/>
    <property type="evidence" value="ECO:0007669"/>
    <property type="project" value="InterPro"/>
</dbReference>
<keyword evidence="1 6" id="KW-0645">Protease</keyword>
<dbReference type="GO" id="GO:0030198">
    <property type="term" value="P:extracellular matrix organization"/>
    <property type="evidence" value="ECO:0007669"/>
    <property type="project" value="TreeGrafter"/>
</dbReference>
<dbReference type="GO" id="GO:0031012">
    <property type="term" value="C:extracellular matrix"/>
    <property type="evidence" value="ECO:0007669"/>
    <property type="project" value="InterPro"/>
</dbReference>
<evidence type="ECO:0000256" key="3">
    <source>
        <dbReference type="ARBA" id="ARBA00022801"/>
    </source>
</evidence>
<dbReference type="Pfam" id="PF00413">
    <property type="entry name" value="Peptidase_M10"/>
    <property type="match status" value="1"/>
</dbReference>
<dbReference type="AlphaFoldDB" id="A0A927R5X7"/>
<dbReference type="PANTHER" id="PTHR10201">
    <property type="entry name" value="MATRIX METALLOPROTEINASE"/>
    <property type="match status" value="1"/>
</dbReference>
<keyword evidence="3" id="KW-0378">Hydrolase</keyword>
<dbReference type="InterPro" id="IPR021190">
    <property type="entry name" value="Pept_M10A"/>
</dbReference>
<organism evidence="6 7">
    <name type="scientific">Sporosarcina limicola</name>
    <dbReference type="NCBI Taxonomy" id="34101"/>
    <lineage>
        <taxon>Bacteria</taxon>
        <taxon>Bacillati</taxon>
        <taxon>Bacillota</taxon>
        <taxon>Bacilli</taxon>
        <taxon>Bacillales</taxon>
        <taxon>Caryophanaceae</taxon>
        <taxon>Sporosarcina</taxon>
    </lineage>
</organism>
<evidence type="ECO:0000313" key="7">
    <source>
        <dbReference type="Proteomes" id="UP000658225"/>
    </source>
</evidence>
<keyword evidence="7" id="KW-1185">Reference proteome</keyword>
<evidence type="ECO:0000256" key="4">
    <source>
        <dbReference type="ARBA" id="ARBA00022833"/>
    </source>
</evidence>
<evidence type="ECO:0000256" key="2">
    <source>
        <dbReference type="ARBA" id="ARBA00022723"/>
    </source>
</evidence>
<dbReference type="EMBL" id="JADBEL010000029">
    <property type="protein sequence ID" value="MBE1556563.1"/>
    <property type="molecule type" value="Genomic_DNA"/>
</dbReference>
<dbReference type="SUPFAM" id="SSF55486">
    <property type="entry name" value="Metalloproteases ('zincins'), catalytic domain"/>
    <property type="match status" value="1"/>
</dbReference>
<reference evidence="6" key="1">
    <citation type="submission" date="2020-10" db="EMBL/GenBank/DDBJ databases">
        <title>Genomic Encyclopedia of Type Strains, Phase IV (KMG-IV): sequencing the most valuable type-strain genomes for metagenomic binning, comparative biology and taxonomic classification.</title>
        <authorList>
            <person name="Goeker M."/>
        </authorList>
    </citation>
    <scope>NUCLEOTIDE SEQUENCE</scope>
    <source>
        <strain evidence="6">DSM 13886</strain>
    </source>
</reference>
<keyword evidence="2" id="KW-0479">Metal-binding</keyword>
<proteinExistence type="predicted"/>
<dbReference type="InterPro" id="IPR024079">
    <property type="entry name" value="MetalloPept_cat_dom_sf"/>
</dbReference>
<dbReference type="GO" id="GO:0030574">
    <property type="term" value="P:collagen catabolic process"/>
    <property type="evidence" value="ECO:0007669"/>
    <property type="project" value="TreeGrafter"/>
</dbReference>
<dbReference type="InterPro" id="IPR001818">
    <property type="entry name" value="Pept_M10_metallopeptidase"/>
</dbReference>
<evidence type="ECO:0000259" key="5">
    <source>
        <dbReference type="Pfam" id="PF00413"/>
    </source>
</evidence>
<sequence>MGEGQISTEDSGPTQNYNYTELKLNHSYLYDDEPIDIQATAMHEFGHALGLAHSSTKDAIMYKNRDRNVKNVSGDDIQGIRHIKINNGSNSNAFQNRNIKCF</sequence>
<dbReference type="PRINTS" id="PR00138">
    <property type="entry name" value="MATRIXIN"/>
</dbReference>
<dbReference type="Gene3D" id="3.40.390.10">
    <property type="entry name" value="Collagenase (Catalytic Domain)"/>
    <property type="match status" value="1"/>
</dbReference>